<sequence>MPGATHTTPGVASALASRSPACQGPEVAAFEVRAAIPADAGAVEDYHHRCFTTTYAAQLRAGEFRPPDRAGTRQQLSDWFLPGSGVETRVVVLGGLRRAGARQALLVARELSYPERTFDP</sequence>
<dbReference type="AlphaFoldDB" id="A0A285V6M9"/>
<dbReference type="Proteomes" id="UP000219435">
    <property type="component" value="Unassembled WGS sequence"/>
</dbReference>
<evidence type="ECO:0000313" key="1">
    <source>
        <dbReference type="EMBL" id="SOC49774.1"/>
    </source>
</evidence>
<evidence type="ECO:0000313" key="2">
    <source>
        <dbReference type="Proteomes" id="UP000219435"/>
    </source>
</evidence>
<dbReference type="EMBL" id="OBQI01000003">
    <property type="protein sequence ID" value="SOC49774.1"/>
    <property type="molecule type" value="Genomic_DNA"/>
</dbReference>
<proteinExistence type="predicted"/>
<gene>
    <name evidence="1" type="ORF">SAMN05660748_2506</name>
</gene>
<reference evidence="2" key="1">
    <citation type="submission" date="2017-08" db="EMBL/GenBank/DDBJ databases">
        <authorList>
            <person name="Varghese N."/>
            <person name="Submissions S."/>
        </authorList>
    </citation>
    <scope>NUCLEOTIDE SEQUENCE [LARGE SCALE GENOMIC DNA]</scope>
    <source>
        <strain evidence="2">DSM 4725</strain>
    </source>
</reference>
<keyword evidence="2" id="KW-1185">Reference proteome</keyword>
<dbReference type="OrthoDB" id="5243635at2"/>
<protein>
    <submittedName>
        <fullName evidence="1">Uncharacterized protein</fullName>
    </submittedName>
</protein>
<organism evidence="1 2">
    <name type="scientific">Blastococcus aggregatus</name>
    <dbReference type="NCBI Taxonomy" id="38502"/>
    <lineage>
        <taxon>Bacteria</taxon>
        <taxon>Bacillati</taxon>
        <taxon>Actinomycetota</taxon>
        <taxon>Actinomycetes</taxon>
        <taxon>Geodermatophilales</taxon>
        <taxon>Geodermatophilaceae</taxon>
        <taxon>Blastococcus</taxon>
    </lineage>
</organism>
<name>A0A285V6M9_9ACTN</name>
<dbReference type="RefSeq" id="WP_097195299.1">
    <property type="nucleotide sequence ID" value="NZ_OBQI01000003.1"/>
</dbReference>
<accession>A0A285V6M9</accession>